<reference evidence="1" key="1">
    <citation type="submission" date="2018-05" db="EMBL/GenBank/DDBJ databases">
        <authorList>
            <person name="Lanie J.A."/>
            <person name="Ng W.-L."/>
            <person name="Kazmierczak K.M."/>
            <person name="Andrzejewski T.M."/>
            <person name="Davidsen T.M."/>
            <person name="Wayne K.J."/>
            <person name="Tettelin H."/>
            <person name="Glass J.I."/>
            <person name="Rusch D."/>
            <person name="Podicherti R."/>
            <person name="Tsui H.-C.T."/>
            <person name="Winkler M.E."/>
        </authorList>
    </citation>
    <scope>NUCLEOTIDE SEQUENCE</scope>
</reference>
<dbReference type="SUPFAM" id="SSF48452">
    <property type="entry name" value="TPR-like"/>
    <property type="match status" value="1"/>
</dbReference>
<name>A0A382NFI7_9ZZZZ</name>
<organism evidence="1">
    <name type="scientific">marine metagenome</name>
    <dbReference type="NCBI Taxonomy" id="408172"/>
    <lineage>
        <taxon>unclassified sequences</taxon>
        <taxon>metagenomes</taxon>
        <taxon>ecological metagenomes</taxon>
    </lineage>
</organism>
<sequence length="325" mass="36153">VQNNLTEAFIHLNNGDFARARGAFQLALKLDANDVGALSGMAAVLHNDQDLVGTLTHSEAALKLDPRNAELHVHHAQYLLAANQPDKAKTSLKKAQRLGSDAPDTLYNLGVMHSIIGEFKQAKKCLLKANSLDKKNPQILENLGTVCAELGDIGQAVKFLRTCIEIVPGSPEKYLKLGNLYYQSSDYRNALECFSQALEIEDANSDVYLSLSSTYFKMGQIDQAIEVCKKSLSFTPDDSNMHYNLAKYYSLRKNLNDALHHSKKAFELSPMDSDAAATHYQFRRQACDWQNLDTLSDQLDEFLFNGISKPTAELPFINVFRSSDS</sequence>
<proteinExistence type="predicted"/>
<dbReference type="Pfam" id="PF14559">
    <property type="entry name" value="TPR_19"/>
    <property type="match status" value="1"/>
</dbReference>
<dbReference type="InterPro" id="IPR019734">
    <property type="entry name" value="TPR_rpt"/>
</dbReference>
<dbReference type="InterPro" id="IPR011990">
    <property type="entry name" value="TPR-like_helical_dom_sf"/>
</dbReference>
<dbReference type="SMART" id="SM00028">
    <property type="entry name" value="TPR"/>
    <property type="match status" value="8"/>
</dbReference>
<dbReference type="Pfam" id="PF13181">
    <property type="entry name" value="TPR_8"/>
    <property type="match status" value="2"/>
</dbReference>
<dbReference type="AlphaFoldDB" id="A0A382NFI7"/>
<dbReference type="PROSITE" id="PS50293">
    <property type="entry name" value="TPR_REGION"/>
    <property type="match status" value="2"/>
</dbReference>
<dbReference type="PANTHER" id="PTHR44998:SF1">
    <property type="entry name" value="UDP-N-ACETYLGLUCOSAMINE--PEPTIDE N-ACETYLGLUCOSAMINYLTRANSFERASE 110 KDA SUBUNIT"/>
    <property type="match status" value="1"/>
</dbReference>
<feature type="non-terminal residue" evidence="1">
    <location>
        <position position="1"/>
    </location>
</feature>
<dbReference type="PROSITE" id="PS50005">
    <property type="entry name" value="TPR"/>
    <property type="match status" value="5"/>
</dbReference>
<dbReference type="EMBL" id="UINC01099609">
    <property type="protein sequence ID" value="SVC59007.1"/>
    <property type="molecule type" value="Genomic_DNA"/>
</dbReference>
<gene>
    <name evidence="1" type="ORF">METZ01_LOCUS311861</name>
</gene>
<accession>A0A382NFI7</accession>
<dbReference type="Gene3D" id="1.25.40.10">
    <property type="entry name" value="Tetratricopeptide repeat domain"/>
    <property type="match status" value="2"/>
</dbReference>
<dbReference type="PANTHER" id="PTHR44998">
    <property type="match status" value="1"/>
</dbReference>
<evidence type="ECO:0000313" key="1">
    <source>
        <dbReference type="EMBL" id="SVC59007.1"/>
    </source>
</evidence>
<protein>
    <submittedName>
        <fullName evidence="1">Uncharacterized protein</fullName>
    </submittedName>
</protein>
<feature type="non-terminal residue" evidence="1">
    <location>
        <position position="325"/>
    </location>
</feature>